<dbReference type="OrthoDB" id="1699231at2759"/>
<dbReference type="Proteomes" id="UP000070133">
    <property type="component" value="Unassembled WGS sequence"/>
</dbReference>
<name>A0A139HSW4_9PEZI</name>
<dbReference type="EMBL" id="LFZN01000012">
    <property type="protein sequence ID" value="KXT05551.1"/>
    <property type="molecule type" value="Genomic_DNA"/>
</dbReference>
<gene>
    <name evidence="1" type="ORF">AC578_3680</name>
</gene>
<proteinExistence type="predicted"/>
<evidence type="ECO:0000313" key="1">
    <source>
        <dbReference type="EMBL" id="KXT05551.1"/>
    </source>
</evidence>
<dbReference type="AlphaFoldDB" id="A0A139HSW4"/>
<sequence>MAVINFGMGSRTKTQNTNTLTSKLILRHQPLIPSNIDMYNNNGFRRFGLPGGGQGYSFYQPYSGNGLSGYSAGYGLSSGLSGAGFGGMQGLGGGGYGGYGRLGQGGGYGGQGQRQGGQGGWTGCSIAGMDWSRWRCPEE</sequence>
<comment type="caution">
    <text evidence="1">The sequence shown here is derived from an EMBL/GenBank/DDBJ whole genome shotgun (WGS) entry which is preliminary data.</text>
</comment>
<evidence type="ECO:0000313" key="2">
    <source>
        <dbReference type="Proteomes" id="UP000070133"/>
    </source>
</evidence>
<reference evidence="1 2" key="1">
    <citation type="submission" date="2015-07" db="EMBL/GenBank/DDBJ databases">
        <title>Comparative genomics of the Sigatoka disease complex on banana suggests a link between parallel evolutionary changes in Pseudocercospora fijiensis and Pseudocercospora eumusae and increased virulence on the banana host.</title>
        <authorList>
            <person name="Chang T.-C."/>
            <person name="Salvucci A."/>
            <person name="Crous P.W."/>
            <person name="Stergiopoulos I."/>
        </authorList>
    </citation>
    <scope>NUCLEOTIDE SEQUENCE [LARGE SCALE GENOMIC DNA]</scope>
    <source>
        <strain evidence="1 2">CBS 114824</strain>
    </source>
</reference>
<accession>A0A139HSW4</accession>
<keyword evidence="2" id="KW-1185">Reference proteome</keyword>
<protein>
    <submittedName>
        <fullName evidence="1">Uncharacterized protein</fullName>
    </submittedName>
</protein>
<organism evidence="1 2">
    <name type="scientific">Pseudocercospora eumusae</name>
    <dbReference type="NCBI Taxonomy" id="321146"/>
    <lineage>
        <taxon>Eukaryota</taxon>
        <taxon>Fungi</taxon>
        <taxon>Dikarya</taxon>
        <taxon>Ascomycota</taxon>
        <taxon>Pezizomycotina</taxon>
        <taxon>Dothideomycetes</taxon>
        <taxon>Dothideomycetidae</taxon>
        <taxon>Mycosphaerellales</taxon>
        <taxon>Mycosphaerellaceae</taxon>
        <taxon>Pseudocercospora</taxon>
    </lineage>
</organism>